<name>A0ABR2LBU2_9EUKA</name>
<evidence type="ECO:0000313" key="3">
    <source>
        <dbReference type="Proteomes" id="UP001470230"/>
    </source>
</evidence>
<feature type="compositionally biased region" description="Polar residues" evidence="1">
    <location>
        <begin position="246"/>
        <end position="258"/>
    </location>
</feature>
<feature type="region of interest" description="Disordered" evidence="1">
    <location>
        <begin position="240"/>
        <end position="351"/>
    </location>
</feature>
<feature type="compositionally biased region" description="Low complexity" evidence="1">
    <location>
        <begin position="178"/>
        <end position="197"/>
    </location>
</feature>
<feature type="region of interest" description="Disordered" evidence="1">
    <location>
        <begin position="159"/>
        <end position="197"/>
    </location>
</feature>
<keyword evidence="3" id="KW-1185">Reference proteome</keyword>
<feature type="compositionally biased region" description="Polar residues" evidence="1">
    <location>
        <begin position="167"/>
        <end position="177"/>
    </location>
</feature>
<sequence>MSLVFSVEIYLNQISFKNVGVVQPSISVSIDKNNPQILWTSENKVNDAQSITIGRAYQIMVTTDVFDAINSWKFGINLTMNKDQVPLGTCTFEFKPLIASALATCHSSPTISSQGAIRDFQKEIVAVISFNARVVYYPGSEHKQTVEIFLSRPLKREPPHDTYYKPQLQNSSNAFQRSRSNSSISHNNASNSSISVSMSASEADSDLLGSHSSYRNASEATRFQREQISKENFLSQIASAKKESNKTQQSTLHRSSIVNDEDNDDDNNNNVSYTKTTNTTTVYNSISQTSTNNATTNNDNSSSHSSTNNKASNSTSHTSTNNTSSNLSSSRRKASETPHVQISAHSGLTSTLDKTSKVISTENHSTFIDEDFFDDYGEE</sequence>
<feature type="compositionally biased region" description="Low complexity" evidence="1">
    <location>
        <begin position="268"/>
        <end position="329"/>
    </location>
</feature>
<accession>A0ABR2LBU2</accession>
<gene>
    <name evidence="2" type="ORF">M9Y10_002870</name>
</gene>
<evidence type="ECO:0000256" key="1">
    <source>
        <dbReference type="SAM" id="MobiDB-lite"/>
    </source>
</evidence>
<feature type="compositionally biased region" description="Polar residues" evidence="1">
    <location>
        <begin position="338"/>
        <end position="351"/>
    </location>
</feature>
<dbReference type="EMBL" id="JAPFFF010000001">
    <property type="protein sequence ID" value="KAK8900543.1"/>
    <property type="molecule type" value="Genomic_DNA"/>
</dbReference>
<protein>
    <submittedName>
        <fullName evidence="2">Uncharacterized protein</fullName>
    </submittedName>
</protein>
<proteinExistence type="predicted"/>
<organism evidence="2 3">
    <name type="scientific">Tritrichomonas musculus</name>
    <dbReference type="NCBI Taxonomy" id="1915356"/>
    <lineage>
        <taxon>Eukaryota</taxon>
        <taxon>Metamonada</taxon>
        <taxon>Parabasalia</taxon>
        <taxon>Tritrichomonadida</taxon>
        <taxon>Tritrichomonadidae</taxon>
        <taxon>Tritrichomonas</taxon>
    </lineage>
</organism>
<dbReference type="Proteomes" id="UP001470230">
    <property type="component" value="Unassembled WGS sequence"/>
</dbReference>
<evidence type="ECO:0000313" key="2">
    <source>
        <dbReference type="EMBL" id="KAK8900543.1"/>
    </source>
</evidence>
<reference evidence="2 3" key="1">
    <citation type="submission" date="2024-04" db="EMBL/GenBank/DDBJ databases">
        <title>Tritrichomonas musculus Genome.</title>
        <authorList>
            <person name="Alves-Ferreira E."/>
            <person name="Grigg M."/>
            <person name="Lorenzi H."/>
            <person name="Galac M."/>
        </authorList>
    </citation>
    <scope>NUCLEOTIDE SEQUENCE [LARGE SCALE GENOMIC DNA]</scope>
    <source>
        <strain evidence="2 3">EAF2021</strain>
    </source>
</reference>
<comment type="caution">
    <text evidence="2">The sequence shown here is derived from an EMBL/GenBank/DDBJ whole genome shotgun (WGS) entry which is preliminary data.</text>
</comment>